<evidence type="ECO:0000259" key="3">
    <source>
        <dbReference type="Pfam" id="PF17782"/>
    </source>
</evidence>
<accession>A0A015U8T4</accession>
<evidence type="ECO:0000256" key="1">
    <source>
        <dbReference type="ARBA" id="ARBA00006525"/>
    </source>
</evidence>
<feature type="domain" description="DprA winged helix" evidence="3">
    <location>
        <begin position="313"/>
        <end position="367"/>
    </location>
</feature>
<dbReference type="SUPFAM" id="SSF102405">
    <property type="entry name" value="MCP/YpsA-like"/>
    <property type="match status" value="1"/>
</dbReference>
<sequence>MSTDEERIYSIALTQIPGVGHIGAKRLVDGMGSATDVFRYRTELPDRLPGVNRAVVAALDSPQALKRAEQEYEFARNNRISCFTLADEDYPSRLRECDDAPVVLFFKGKANLNALHIINMVGTRNATDYGKHICVSFLQELQMQCPDVLVVSGLAYGIDINAHRSALSVELPTVGVLAHGLDRIYPSLHRKTAIDMLRQGGLLTEFLSGTNPDKHNFISRNRIVAGISDATIVVESAAKGGSLITADIAGSYHRDCFAFPGRVTDEYSKGCNQLIQDNKAVLLESASDFVKAMGWDSDLKSVKPETVQRNLFPDLSAEELRIVDILGKLGDLQINALMVQADIPINKISAILFELEMKGVIRVLAGGVYQLLR</sequence>
<gene>
    <name evidence="6" type="ORF">M125_0025</name>
    <name evidence="5" type="ORF">M125_5106</name>
    <name evidence="4" type="ORF">M125_5173</name>
</gene>
<comment type="caution">
    <text evidence="6">The sequence shown here is derived from an EMBL/GenBank/DDBJ whole genome shotgun (WGS) entry which is preliminary data.</text>
</comment>
<reference evidence="6 7" key="1">
    <citation type="submission" date="2014-02" db="EMBL/GenBank/DDBJ databases">
        <authorList>
            <person name="Sears C."/>
            <person name="Carroll K."/>
            <person name="Sack B.R."/>
            <person name="Qadri F."/>
            <person name="Myers L.L."/>
            <person name="Chung G.-T."/>
            <person name="Escheverria P."/>
            <person name="Fraser C.M."/>
            <person name="Sadzewicz L."/>
            <person name="Shefchek K.A."/>
            <person name="Tallon L."/>
            <person name="Das S.P."/>
            <person name="Daugherty S."/>
            <person name="Mongodin E.F."/>
        </authorList>
    </citation>
    <scope>NUCLEOTIDE SEQUENCE [LARGE SCALE GENOMIC DNA]</scope>
    <source>
        <strain evidence="6">3998T</strain>
        <strain evidence="7">3998T(B)3</strain>
    </source>
</reference>
<dbReference type="PANTHER" id="PTHR43022:SF1">
    <property type="entry name" value="PROTEIN SMF"/>
    <property type="match status" value="1"/>
</dbReference>
<evidence type="ECO:0000313" key="4">
    <source>
        <dbReference type="EMBL" id="EXY88161.1"/>
    </source>
</evidence>
<dbReference type="PANTHER" id="PTHR43022">
    <property type="entry name" value="PROTEIN SMF"/>
    <property type="match status" value="1"/>
</dbReference>
<dbReference type="NCBIfam" id="TIGR00732">
    <property type="entry name" value="dprA"/>
    <property type="match status" value="1"/>
</dbReference>
<evidence type="ECO:0000313" key="7">
    <source>
        <dbReference type="Proteomes" id="UP000020773"/>
    </source>
</evidence>
<dbReference type="Pfam" id="PF17782">
    <property type="entry name" value="WHD_DprA"/>
    <property type="match status" value="1"/>
</dbReference>
<name>A0A015U8T4_BACFG</name>
<evidence type="ECO:0000259" key="2">
    <source>
        <dbReference type="Pfam" id="PF02481"/>
    </source>
</evidence>
<dbReference type="Proteomes" id="UP000020773">
    <property type="component" value="Unassembled WGS sequence"/>
</dbReference>
<dbReference type="InterPro" id="IPR041614">
    <property type="entry name" value="DprA_WH"/>
</dbReference>
<dbReference type="Pfam" id="PF02481">
    <property type="entry name" value="DNA_processg_A"/>
    <property type="match status" value="1"/>
</dbReference>
<protein>
    <submittedName>
        <fullName evidence="6">DNA protecting protein DprA</fullName>
    </submittedName>
</protein>
<dbReference type="InterPro" id="IPR003488">
    <property type="entry name" value="DprA"/>
</dbReference>
<proteinExistence type="inferred from homology"/>
<organism evidence="6 7">
    <name type="scientific">Bacteroides fragilis str. 3998T(B)3</name>
    <dbReference type="NCBI Taxonomy" id="1339316"/>
    <lineage>
        <taxon>Bacteria</taxon>
        <taxon>Pseudomonadati</taxon>
        <taxon>Bacteroidota</taxon>
        <taxon>Bacteroidia</taxon>
        <taxon>Bacteroidales</taxon>
        <taxon>Bacteroidaceae</taxon>
        <taxon>Bacteroides</taxon>
    </lineage>
</organism>
<dbReference type="Gene3D" id="1.10.10.10">
    <property type="entry name" value="Winged helix-like DNA-binding domain superfamily/Winged helix DNA-binding domain"/>
    <property type="match status" value="1"/>
</dbReference>
<dbReference type="EMBL" id="JGDB01000001">
    <property type="protein sequence ID" value="EXY93239.1"/>
    <property type="molecule type" value="Genomic_DNA"/>
</dbReference>
<evidence type="ECO:0000313" key="5">
    <source>
        <dbReference type="EMBL" id="EXY88288.1"/>
    </source>
</evidence>
<dbReference type="Gene3D" id="3.40.50.450">
    <property type="match status" value="1"/>
</dbReference>
<dbReference type="EMBL" id="JGDB01000291">
    <property type="protein sequence ID" value="EXY88161.1"/>
    <property type="molecule type" value="Genomic_DNA"/>
</dbReference>
<dbReference type="EMBL" id="JGDB01000290">
    <property type="protein sequence ID" value="EXY88288.1"/>
    <property type="molecule type" value="Genomic_DNA"/>
</dbReference>
<dbReference type="PATRIC" id="fig|1339316.3.peg.25"/>
<comment type="similarity">
    <text evidence="1">Belongs to the DprA/Smf family.</text>
</comment>
<evidence type="ECO:0000313" key="6">
    <source>
        <dbReference type="EMBL" id="EXY93239.1"/>
    </source>
</evidence>
<dbReference type="AlphaFoldDB" id="A0A015U8T4"/>
<dbReference type="RefSeq" id="WP_008769083.1">
    <property type="nucleotide sequence ID" value="NZ_JGDB01000001.1"/>
</dbReference>
<feature type="domain" description="Smf/DprA SLOG" evidence="2">
    <location>
        <begin position="83"/>
        <end position="293"/>
    </location>
</feature>
<dbReference type="InterPro" id="IPR036388">
    <property type="entry name" value="WH-like_DNA-bd_sf"/>
</dbReference>
<dbReference type="InterPro" id="IPR057666">
    <property type="entry name" value="DrpA_SLOG"/>
</dbReference>
<dbReference type="GO" id="GO:0009294">
    <property type="term" value="P:DNA-mediated transformation"/>
    <property type="evidence" value="ECO:0007669"/>
    <property type="project" value="InterPro"/>
</dbReference>